<dbReference type="RefSeq" id="XP_008596605.1">
    <property type="nucleotide sequence ID" value="XM_008598383.1"/>
</dbReference>
<dbReference type="AlphaFoldDB" id="J5JZF7"/>
<dbReference type="EMBL" id="JH725156">
    <property type="protein sequence ID" value="EJP67506.1"/>
    <property type="molecule type" value="Genomic_DNA"/>
</dbReference>
<protein>
    <submittedName>
        <fullName evidence="1">Uncharacterized protein</fullName>
    </submittedName>
</protein>
<proteinExistence type="predicted"/>
<name>J5JZF7_BEAB2</name>
<gene>
    <name evidence="1" type="ORF">BBA_03286</name>
</gene>
<sequence length="143" mass="15914">MLLQKLDAYANCAGAKLCARASQVRSDDYVPCAIDLSPDKISAMMGGQNCHAEIMFKDGVVWLARFRLSSPTSPPQHELEKEELSLARAFRERGRDDLARCVLNGQKFRSHLALVEHHTRIGKPLLAFPWDSNPHSLAVMISA</sequence>
<evidence type="ECO:0000313" key="2">
    <source>
        <dbReference type="Proteomes" id="UP000002762"/>
    </source>
</evidence>
<organism evidence="1 2">
    <name type="scientific">Beauveria bassiana (strain ARSEF 2860)</name>
    <name type="common">White muscardine disease fungus</name>
    <name type="synonym">Tritirachium shiotae</name>
    <dbReference type="NCBI Taxonomy" id="655819"/>
    <lineage>
        <taxon>Eukaryota</taxon>
        <taxon>Fungi</taxon>
        <taxon>Dikarya</taxon>
        <taxon>Ascomycota</taxon>
        <taxon>Pezizomycotina</taxon>
        <taxon>Sordariomycetes</taxon>
        <taxon>Hypocreomycetidae</taxon>
        <taxon>Hypocreales</taxon>
        <taxon>Cordycipitaceae</taxon>
        <taxon>Beauveria</taxon>
    </lineage>
</organism>
<dbReference type="Proteomes" id="UP000002762">
    <property type="component" value="Unassembled WGS sequence"/>
</dbReference>
<dbReference type="HOGENOM" id="CLU_1805814_0_0_1"/>
<accession>J5JZF7</accession>
<evidence type="ECO:0000313" key="1">
    <source>
        <dbReference type="EMBL" id="EJP67506.1"/>
    </source>
</evidence>
<reference evidence="1 2" key="1">
    <citation type="journal article" date="2012" name="Sci. Rep.">
        <title>Genomic perspectives on the evolution of fungal entomopathogenicity in Beauveria bassiana.</title>
        <authorList>
            <person name="Xiao G."/>
            <person name="Ying S.H."/>
            <person name="Zheng P."/>
            <person name="Wang Z.L."/>
            <person name="Zhang S."/>
            <person name="Xie X.Q."/>
            <person name="Shang Y."/>
            <person name="St Leger R.J."/>
            <person name="Zhao G.P."/>
            <person name="Wang C."/>
            <person name="Feng M.G."/>
        </authorList>
    </citation>
    <scope>NUCLEOTIDE SEQUENCE [LARGE SCALE GENOMIC DNA]</scope>
    <source>
        <strain evidence="1 2">ARSEF 2860</strain>
    </source>
</reference>
<keyword evidence="2" id="KW-1185">Reference proteome</keyword>
<dbReference type="GeneID" id="19886298"/>
<dbReference type="InParanoid" id="J5JZF7"/>